<proteinExistence type="predicted"/>
<dbReference type="Pfam" id="PF17657">
    <property type="entry name" value="DNA_pol3_finger"/>
    <property type="match status" value="1"/>
</dbReference>
<dbReference type="InterPro" id="IPR041931">
    <property type="entry name" value="DNA_pol3_alpha_thumb_dom"/>
</dbReference>
<comment type="subcellular location">
    <subcellularLocation>
        <location evidence="1">Cytoplasm</location>
    </subcellularLocation>
</comment>
<keyword evidence="6" id="KW-0235">DNA replication</keyword>
<evidence type="ECO:0000256" key="8">
    <source>
        <dbReference type="ARBA" id="ARBA00049244"/>
    </source>
</evidence>
<evidence type="ECO:0000313" key="10">
    <source>
        <dbReference type="EMBL" id="TSC91879.1"/>
    </source>
</evidence>
<dbReference type="InterPro" id="IPR004805">
    <property type="entry name" value="DnaE2/DnaE/PolC"/>
</dbReference>
<evidence type="ECO:0000256" key="5">
    <source>
        <dbReference type="ARBA" id="ARBA00022695"/>
    </source>
</evidence>
<dbReference type="Gene3D" id="3.20.20.140">
    <property type="entry name" value="Metal-dependent hydrolases"/>
    <property type="match status" value="1"/>
</dbReference>
<dbReference type="NCBIfam" id="TIGR00594">
    <property type="entry name" value="polc"/>
    <property type="match status" value="1"/>
</dbReference>
<dbReference type="SUPFAM" id="SSF89550">
    <property type="entry name" value="PHP domain-like"/>
    <property type="match status" value="1"/>
</dbReference>
<evidence type="ECO:0000259" key="9">
    <source>
        <dbReference type="SMART" id="SM00481"/>
    </source>
</evidence>
<dbReference type="InterPro" id="IPR004365">
    <property type="entry name" value="NA-bd_OB_tRNA"/>
</dbReference>
<dbReference type="Pfam" id="PF14579">
    <property type="entry name" value="HHH_6"/>
    <property type="match status" value="1"/>
</dbReference>
<dbReference type="GO" id="GO:0003887">
    <property type="term" value="F:DNA-directed DNA polymerase activity"/>
    <property type="evidence" value="ECO:0007669"/>
    <property type="project" value="UniProtKB-KW"/>
</dbReference>
<dbReference type="EC" id="2.7.7.7" evidence="2"/>
<dbReference type="GO" id="GO:0005737">
    <property type="term" value="C:cytoplasm"/>
    <property type="evidence" value="ECO:0007669"/>
    <property type="project" value="UniProtKB-SubCell"/>
</dbReference>
<dbReference type="InterPro" id="IPR003141">
    <property type="entry name" value="Pol/His_phosphatase_N"/>
</dbReference>
<dbReference type="NCBIfam" id="NF004226">
    <property type="entry name" value="PRK05673.1"/>
    <property type="match status" value="1"/>
</dbReference>
<evidence type="ECO:0000256" key="4">
    <source>
        <dbReference type="ARBA" id="ARBA00022679"/>
    </source>
</evidence>
<dbReference type="CDD" id="cd04485">
    <property type="entry name" value="DnaE_OBF"/>
    <property type="match status" value="1"/>
</dbReference>
<evidence type="ECO:0000256" key="1">
    <source>
        <dbReference type="ARBA" id="ARBA00004496"/>
    </source>
</evidence>
<evidence type="ECO:0000256" key="3">
    <source>
        <dbReference type="ARBA" id="ARBA00019114"/>
    </source>
</evidence>
<keyword evidence="5" id="KW-0548">Nucleotidyltransferase</keyword>
<dbReference type="InterPro" id="IPR011708">
    <property type="entry name" value="DNA_pol3_alpha_NTPase_dom"/>
</dbReference>
<evidence type="ECO:0000256" key="6">
    <source>
        <dbReference type="ARBA" id="ARBA00022705"/>
    </source>
</evidence>
<dbReference type="GO" id="GO:0003676">
    <property type="term" value="F:nucleic acid binding"/>
    <property type="evidence" value="ECO:0007669"/>
    <property type="project" value="InterPro"/>
</dbReference>
<organism evidence="10 11">
    <name type="scientific">Candidatus Berkelbacteria bacterium Licking1014_96</name>
    <dbReference type="NCBI Taxonomy" id="2017149"/>
    <lineage>
        <taxon>Bacteria</taxon>
        <taxon>Candidatus Berkelbacteria</taxon>
    </lineage>
</organism>
<dbReference type="Proteomes" id="UP000318296">
    <property type="component" value="Unassembled WGS sequence"/>
</dbReference>
<dbReference type="CDD" id="cd12113">
    <property type="entry name" value="PHP_PolIIIA_DnaE3"/>
    <property type="match status" value="1"/>
</dbReference>
<sequence>MDKFVHLHVHSEYSLLDGLSKIDDLIAKAKADKMEAIALTDHGVMYGVIEFYKKCLEQGIKPIIGVEFYLAPRKMIDRTPKVDTSPYHLTLLAKNKIGYKNLMKLSTLAHLEGFYYKPRIDHSILKKYNRGLICLTGCLKGDIPRLILAGNIKGAKKRIAFYKKIFGWDNFYLEIQPHQNLPQQKKANAKMIELAKKTKTQLVITKDTHYLNKEDKEAHEIQLCIQTGKTILDEKRLSMAEDDFDFSTTKEMKELSRGLPAEGLKNSLKIAQRCNLKIGLDKPKFPRFVVPSGFTPATYLKRLAYQGYAWRYLDSGRDEADKIDPEKIISKIDHEKKKRLDYELSIINQCKFASYFLIVADFVRYASDHGILVGPGRGSAAGSFVAYLLGITGIDPLVHDLLFERFLNPERVTQPDFDIDFADTRRNEVIDYVTSKYGQDHVAQIITFGRMESRAAIRDTARALGMPYTEGDRVAKLIPFGAKLKDALHESEELHALYQGDASIRKLYDMAEKLEGVARHASLHAAGVVISYDKLTEYTPLQLATKGDISITTQYSMYHVESVGLVKMDFLGLSNLSILQNALRIIRRVNKVEIDLVAIPIDDQETYKLLSRADTTGVFQLSSDGMKRYLRELKPTTFEDITAMVALYRPGPMESIPDFIAAKHGRKKVTYLDPRLEPILKKTYGVIVNQEQVLQIARDLGGFTYGEADILRRAVGKKIKELLDEQKERLLAGMIKNGVEPGTANKIWAFIEPFARYGFNKSHAAGYAMIAYQTAYLKAHYPEAFMAALLTADQNDLDKVARDISECERMGIKVLPPDVNESFPEFAVVPATLDIRFALAAIKNVGLKVCQEIADERGERGQYLNIEDFAKRLSLVINKKMLESLARAGALDLFGERASILASIPDILKFASSERKNTITSQIGLFSAKGSSQFKIELQRVPKAKKDERLGWEKELLGIYISEHPLTDYQKALQAIPHKIKDLFNFAEGKMVEIAGIISTIKKIITKTGEPMLFVAIEDLTGPVELLVFPSILKDDPILWQEGGIIHLSGRLSFKDGRVHPGRSGGWK</sequence>
<dbReference type="EMBL" id="VMGH01000022">
    <property type="protein sequence ID" value="TSC91879.1"/>
    <property type="molecule type" value="Genomic_DNA"/>
</dbReference>
<comment type="caution">
    <text evidence="10">The sequence shown here is derived from an EMBL/GenBank/DDBJ whole genome shotgun (WGS) entry which is preliminary data.</text>
</comment>
<dbReference type="AlphaFoldDB" id="A0A554LGV2"/>
<feature type="domain" description="Polymerase/histidinol phosphatase N-terminal" evidence="9">
    <location>
        <begin position="5"/>
        <end position="72"/>
    </location>
</feature>
<evidence type="ECO:0000256" key="7">
    <source>
        <dbReference type="ARBA" id="ARBA00022932"/>
    </source>
</evidence>
<name>A0A554LGV2_9BACT</name>
<dbReference type="Pfam" id="PF07733">
    <property type="entry name" value="DNA_pol3_alpha"/>
    <property type="match status" value="1"/>
</dbReference>
<dbReference type="InterPro" id="IPR004013">
    <property type="entry name" value="PHP_dom"/>
</dbReference>
<gene>
    <name evidence="10" type="ORF">CEN92_170</name>
</gene>
<dbReference type="GO" id="GO:0006260">
    <property type="term" value="P:DNA replication"/>
    <property type="evidence" value="ECO:0007669"/>
    <property type="project" value="UniProtKB-KW"/>
</dbReference>
<dbReference type="PANTHER" id="PTHR32294">
    <property type="entry name" value="DNA POLYMERASE III SUBUNIT ALPHA"/>
    <property type="match status" value="1"/>
</dbReference>
<keyword evidence="7" id="KW-0239">DNA-directed DNA polymerase</keyword>
<dbReference type="InterPro" id="IPR016195">
    <property type="entry name" value="Pol/histidinol_Pase-like"/>
</dbReference>
<dbReference type="PANTHER" id="PTHR32294:SF0">
    <property type="entry name" value="DNA POLYMERASE III SUBUNIT ALPHA"/>
    <property type="match status" value="1"/>
</dbReference>
<evidence type="ECO:0000313" key="11">
    <source>
        <dbReference type="Proteomes" id="UP000318296"/>
    </source>
</evidence>
<dbReference type="GO" id="GO:0008408">
    <property type="term" value="F:3'-5' exonuclease activity"/>
    <property type="evidence" value="ECO:0007669"/>
    <property type="project" value="InterPro"/>
</dbReference>
<reference evidence="10 11" key="1">
    <citation type="submission" date="2017-07" db="EMBL/GenBank/DDBJ databases">
        <title>Mechanisms for carbon and nitrogen cycling indicate functional differentiation within the Candidate Phyla Radiation.</title>
        <authorList>
            <person name="Danczak R.E."/>
            <person name="Johnston M.D."/>
            <person name="Kenah C."/>
            <person name="Slattery M."/>
            <person name="Wrighton K.C."/>
            <person name="Wilkins M.J."/>
        </authorList>
    </citation>
    <scope>NUCLEOTIDE SEQUENCE [LARGE SCALE GENOMIC DNA]</scope>
    <source>
        <strain evidence="10">Licking1014_96</strain>
    </source>
</reference>
<protein>
    <recommendedName>
        <fullName evidence="3">DNA polymerase III subunit alpha</fullName>
        <ecNumber evidence="2">2.7.7.7</ecNumber>
    </recommendedName>
</protein>
<dbReference type="Gene3D" id="1.10.10.1600">
    <property type="entry name" value="Bacterial DNA polymerase III alpha subunit, thumb domain"/>
    <property type="match status" value="1"/>
</dbReference>
<comment type="catalytic activity">
    <reaction evidence="8">
        <text>DNA(n) + a 2'-deoxyribonucleoside 5'-triphosphate = DNA(n+1) + diphosphate</text>
        <dbReference type="Rhea" id="RHEA:22508"/>
        <dbReference type="Rhea" id="RHEA-COMP:17339"/>
        <dbReference type="Rhea" id="RHEA-COMP:17340"/>
        <dbReference type="ChEBI" id="CHEBI:33019"/>
        <dbReference type="ChEBI" id="CHEBI:61560"/>
        <dbReference type="ChEBI" id="CHEBI:173112"/>
        <dbReference type="EC" id="2.7.7.7"/>
    </reaction>
</comment>
<keyword evidence="4" id="KW-0808">Transferase</keyword>
<dbReference type="Gene3D" id="1.10.150.870">
    <property type="match status" value="1"/>
</dbReference>
<dbReference type="InterPro" id="IPR040982">
    <property type="entry name" value="DNA_pol3_finger"/>
</dbReference>
<dbReference type="Pfam" id="PF01336">
    <property type="entry name" value="tRNA_anti-codon"/>
    <property type="match status" value="1"/>
</dbReference>
<dbReference type="SMART" id="SM00481">
    <property type="entry name" value="POLIIIAc"/>
    <property type="match status" value="1"/>
</dbReference>
<evidence type="ECO:0000256" key="2">
    <source>
        <dbReference type="ARBA" id="ARBA00012417"/>
    </source>
</evidence>
<dbReference type="Pfam" id="PF02811">
    <property type="entry name" value="PHP"/>
    <property type="match status" value="1"/>
</dbReference>
<accession>A0A554LGV2</accession>
<dbReference type="InterPro" id="IPR029460">
    <property type="entry name" value="DNAPol_HHH"/>
</dbReference>
<dbReference type="NCBIfam" id="NF005298">
    <property type="entry name" value="PRK06826.1"/>
    <property type="match status" value="1"/>
</dbReference>